<proteinExistence type="predicted"/>
<sequence length="187" mass="21878">MGSKIFVFEPTEIDEQIIHGQIRTHSELLAFGFTAIYGLHTIKDRLKMWQKLRQIHSLQQGLWLAMGDFNAVLNSQDRQHGTMIHDMETKNFREFMNDTGINELHTVGKDYTWTNNHTNSRIDRGLVNSNWMMTMPSLRIQVLEPSVSDHSPLKLMISQMQRKKTSPFRFFNCIAEHPQFMQEVDQA</sequence>
<reference evidence="2" key="2">
    <citation type="submission" date="2025-08" db="UniProtKB">
        <authorList>
            <consortium name="RefSeq"/>
        </authorList>
    </citation>
    <scope>IDENTIFICATION</scope>
    <source>
        <tissue evidence="2">Leaf</tissue>
    </source>
</reference>
<evidence type="ECO:0000313" key="1">
    <source>
        <dbReference type="Proteomes" id="UP000790787"/>
    </source>
</evidence>
<accession>A0AC58RWF9</accession>
<keyword evidence="1" id="KW-1185">Reference proteome</keyword>
<organism evidence="1 2">
    <name type="scientific">Nicotiana tabacum</name>
    <name type="common">Common tobacco</name>
    <dbReference type="NCBI Taxonomy" id="4097"/>
    <lineage>
        <taxon>Eukaryota</taxon>
        <taxon>Viridiplantae</taxon>
        <taxon>Streptophyta</taxon>
        <taxon>Embryophyta</taxon>
        <taxon>Tracheophyta</taxon>
        <taxon>Spermatophyta</taxon>
        <taxon>Magnoliopsida</taxon>
        <taxon>eudicotyledons</taxon>
        <taxon>Gunneridae</taxon>
        <taxon>Pentapetalae</taxon>
        <taxon>asterids</taxon>
        <taxon>lamiids</taxon>
        <taxon>Solanales</taxon>
        <taxon>Solanaceae</taxon>
        <taxon>Nicotianoideae</taxon>
        <taxon>Nicotianeae</taxon>
        <taxon>Nicotiana</taxon>
    </lineage>
</organism>
<dbReference type="Proteomes" id="UP000790787">
    <property type="component" value="Chromosome 9"/>
</dbReference>
<name>A0AC58RWF9_TOBAC</name>
<reference evidence="1" key="1">
    <citation type="journal article" date="2014" name="Nat. Commun.">
        <title>The tobacco genome sequence and its comparison with those of tomato and potato.</title>
        <authorList>
            <person name="Sierro N."/>
            <person name="Battey J.N."/>
            <person name="Ouadi S."/>
            <person name="Bakaher N."/>
            <person name="Bovet L."/>
            <person name="Willig A."/>
            <person name="Goepfert S."/>
            <person name="Peitsch M.C."/>
            <person name="Ivanov N.V."/>
        </authorList>
    </citation>
    <scope>NUCLEOTIDE SEQUENCE [LARGE SCALE GENOMIC DNA]</scope>
</reference>
<dbReference type="RefSeq" id="XP_075077066.1">
    <property type="nucleotide sequence ID" value="XM_075220965.1"/>
</dbReference>
<evidence type="ECO:0000313" key="2">
    <source>
        <dbReference type="RefSeq" id="XP_075077066.1"/>
    </source>
</evidence>
<protein>
    <submittedName>
        <fullName evidence="2">Uncharacterized protein LOC142163819</fullName>
    </submittedName>
</protein>
<gene>
    <name evidence="2" type="primary">LOC142163819</name>
</gene>